<reference evidence="2 3" key="1">
    <citation type="submission" date="2016-07" db="EMBL/GenBank/DDBJ databases">
        <title>Pervasive Adenine N6-methylation of Active Genes in Fungi.</title>
        <authorList>
            <consortium name="DOE Joint Genome Institute"/>
            <person name="Mondo S.J."/>
            <person name="Dannebaum R.O."/>
            <person name="Kuo R.C."/>
            <person name="Labutti K."/>
            <person name="Haridas S."/>
            <person name="Kuo A."/>
            <person name="Salamov A."/>
            <person name="Ahrendt S.R."/>
            <person name="Lipzen A."/>
            <person name="Sullivan W."/>
            <person name="Andreopoulos W.B."/>
            <person name="Clum A."/>
            <person name="Lindquist E."/>
            <person name="Daum C."/>
            <person name="Ramamoorthy G.K."/>
            <person name="Gryganskyi A."/>
            <person name="Culley D."/>
            <person name="Magnuson J.K."/>
            <person name="James T.Y."/>
            <person name="O'Malley M.A."/>
            <person name="Stajich J.E."/>
            <person name="Spatafora J.W."/>
            <person name="Visel A."/>
            <person name="Grigoriev I.V."/>
        </authorList>
    </citation>
    <scope>NUCLEOTIDE SEQUENCE [LARGE SCALE GENOMIC DNA]</scope>
    <source>
        <strain evidence="2 3">CBS 115471</strain>
    </source>
</reference>
<accession>A0A1Y1YK66</accession>
<keyword evidence="1" id="KW-0812">Transmembrane</keyword>
<gene>
    <name evidence="2" type="ORF">BCR34DRAFT_577331</name>
</gene>
<evidence type="ECO:0000313" key="2">
    <source>
        <dbReference type="EMBL" id="ORX98372.1"/>
    </source>
</evidence>
<feature type="transmembrane region" description="Helical" evidence="1">
    <location>
        <begin position="65"/>
        <end position="82"/>
    </location>
</feature>
<protein>
    <submittedName>
        <fullName evidence="2">Uncharacterized protein</fullName>
    </submittedName>
</protein>
<keyword evidence="3" id="KW-1185">Reference proteome</keyword>
<evidence type="ECO:0000313" key="3">
    <source>
        <dbReference type="Proteomes" id="UP000193144"/>
    </source>
</evidence>
<comment type="caution">
    <text evidence="2">The sequence shown here is derived from an EMBL/GenBank/DDBJ whole genome shotgun (WGS) entry which is preliminary data.</text>
</comment>
<proteinExistence type="predicted"/>
<dbReference type="EMBL" id="MCFA01000216">
    <property type="protein sequence ID" value="ORX98372.1"/>
    <property type="molecule type" value="Genomic_DNA"/>
</dbReference>
<name>A0A1Y1YK66_9PLEO</name>
<evidence type="ECO:0000256" key="1">
    <source>
        <dbReference type="SAM" id="Phobius"/>
    </source>
</evidence>
<sequence length="157" mass="17133">MYRLATPCRNQESSPCNVHQDTLALGSFSWQEPILVVLQNQSMREPVGSIAFHCGSAPTPVSTKFWLAFLVIAQFAPMWMPISGSMMPFAFTLGAVATPSHDSAAVAIDCSGPGSRSVSLVGLFCFWRHQERTVIPPGCYLHPLVDTSDEVLARVHL</sequence>
<keyword evidence="1" id="KW-0472">Membrane</keyword>
<organism evidence="2 3">
    <name type="scientific">Clohesyomyces aquaticus</name>
    <dbReference type="NCBI Taxonomy" id="1231657"/>
    <lineage>
        <taxon>Eukaryota</taxon>
        <taxon>Fungi</taxon>
        <taxon>Dikarya</taxon>
        <taxon>Ascomycota</taxon>
        <taxon>Pezizomycotina</taxon>
        <taxon>Dothideomycetes</taxon>
        <taxon>Pleosporomycetidae</taxon>
        <taxon>Pleosporales</taxon>
        <taxon>Lindgomycetaceae</taxon>
        <taxon>Clohesyomyces</taxon>
    </lineage>
</organism>
<dbReference type="Proteomes" id="UP000193144">
    <property type="component" value="Unassembled WGS sequence"/>
</dbReference>
<keyword evidence="1" id="KW-1133">Transmembrane helix</keyword>
<dbReference type="AlphaFoldDB" id="A0A1Y1YK66"/>